<feature type="region of interest" description="Disordered" evidence="1">
    <location>
        <begin position="1"/>
        <end position="43"/>
    </location>
</feature>
<gene>
    <name evidence="2" type="ORF">CEPIT_LOCUS1600</name>
    <name evidence="3" type="ORF">CEPIT_LOCUS26095</name>
</gene>
<dbReference type="PANTHER" id="PTHR35324">
    <property type="entry name" value="BNAA08G03750D PROTEIN"/>
    <property type="match status" value="1"/>
</dbReference>
<reference evidence="2" key="1">
    <citation type="submission" date="2022-07" db="EMBL/GenBank/DDBJ databases">
        <authorList>
            <person name="Macas J."/>
            <person name="Novak P."/>
            <person name="Neumann P."/>
        </authorList>
    </citation>
    <scope>NUCLEOTIDE SEQUENCE</scope>
</reference>
<accession>A0AAV0C0I9</accession>
<evidence type="ECO:0000256" key="1">
    <source>
        <dbReference type="SAM" id="MobiDB-lite"/>
    </source>
</evidence>
<organism evidence="2 4">
    <name type="scientific">Cuscuta epithymum</name>
    <dbReference type="NCBI Taxonomy" id="186058"/>
    <lineage>
        <taxon>Eukaryota</taxon>
        <taxon>Viridiplantae</taxon>
        <taxon>Streptophyta</taxon>
        <taxon>Embryophyta</taxon>
        <taxon>Tracheophyta</taxon>
        <taxon>Spermatophyta</taxon>
        <taxon>Magnoliopsida</taxon>
        <taxon>eudicotyledons</taxon>
        <taxon>Gunneridae</taxon>
        <taxon>Pentapetalae</taxon>
        <taxon>asterids</taxon>
        <taxon>lamiids</taxon>
        <taxon>Solanales</taxon>
        <taxon>Convolvulaceae</taxon>
        <taxon>Cuscuteae</taxon>
        <taxon>Cuscuta</taxon>
        <taxon>Cuscuta subgen. Cuscuta</taxon>
    </lineage>
</organism>
<sequence length="99" mass="10695">MASEISKNRNSQSEAAATTSSVTSQLHLSKSSSAPSSALDRDAVLSRLRHHKRVQTVRRKLKAVFGNPPPPPSAAESTDTSSACEDNKWLQLSDVFFSP</sequence>
<dbReference type="EMBL" id="CAMAPF010000008">
    <property type="protein sequence ID" value="CAH9060733.1"/>
    <property type="molecule type" value="Genomic_DNA"/>
</dbReference>
<feature type="compositionally biased region" description="Polar residues" evidence="1">
    <location>
        <begin position="75"/>
        <end position="84"/>
    </location>
</feature>
<evidence type="ECO:0000313" key="2">
    <source>
        <dbReference type="EMBL" id="CAH9060733.1"/>
    </source>
</evidence>
<feature type="compositionally biased region" description="Low complexity" evidence="1">
    <location>
        <begin position="11"/>
        <end position="37"/>
    </location>
</feature>
<comment type="caution">
    <text evidence="2">The sequence shown here is derived from an EMBL/GenBank/DDBJ whole genome shotgun (WGS) entry which is preliminary data.</text>
</comment>
<dbReference type="Proteomes" id="UP001152523">
    <property type="component" value="Unassembled WGS sequence"/>
</dbReference>
<protein>
    <submittedName>
        <fullName evidence="2">Uncharacterized protein</fullName>
    </submittedName>
</protein>
<name>A0AAV0C0I9_9ASTE</name>
<dbReference type="PANTHER" id="PTHR35324:SF4">
    <property type="entry name" value="EXPRESSED PROTEIN"/>
    <property type="match status" value="1"/>
</dbReference>
<evidence type="ECO:0000313" key="3">
    <source>
        <dbReference type="EMBL" id="CAH9124589.1"/>
    </source>
</evidence>
<feature type="region of interest" description="Disordered" evidence="1">
    <location>
        <begin position="62"/>
        <end position="84"/>
    </location>
</feature>
<dbReference type="AlphaFoldDB" id="A0AAV0C0I9"/>
<evidence type="ECO:0000313" key="4">
    <source>
        <dbReference type="Proteomes" id="UP001152523"/>
    </source>
</evidence>
<dbReference type="EMBL" id="CAMAPF010000935">
    <property type="protein sequence ID" value="CAH9124589.1"/>
    <property type="molecule type" value="Genomic_DNA"/>
</dbReference>
<proteinExistence type="predicted"/>
<keyword evidence="4" id="KW-1185">Reference proteome</keyword>